<feature type="domain" description="Sushi" evidence="6">
    <location>
        <begin position="433"/>
        <end position="493"/>
    </location>
</feature>
<sequence length="992" mass="104416">MIEIIRSVNFQGKMGLLLGQVVLSCACFIGIQVNAQIPTDGFCLPPPRISGMLSMSPGPDLGDRYSIGASVLYTCQPGYVSQGTNPVRCANRQWTYDSNLGIPRCVPNAPVIPPVAPGQLTCPRGCPIPNTICALLEGRPTCICGPGYFEVPGSGFGSRGSCQPRTIVQPRPAAECSNRCPANSGCSFYGDRLVCICNPGYIVYKRTSCIARPGAIVVTTSRPACNRPAESPNRITLPDRNQQVWQVNERIIYACENNYIIRGSRRSICTDSGSFLATPPTCTAPIPTATPRATVIPSTIPTPVSCSNPVAPANGFTSPRGQTVFGVGTFVTFGCNRGYEFRGDQTSLCQANGQFSPYSNECRRRAPTGPVRACPAPIAPPNGNFGPNQVLWTTGNTVTYTCNTGFVLNGSPIATCQADGTYTSNPPTCQGRVSCPSPVVPFGGSIIDPGRVSWGPGDVVTYTCREGFTILGGPTITCQNDGTYSAPFPSCAGQVQRTVCTNPRIPTNALIAPPVPTEWTAGERVTFICRQGYILVGSGSWECQEDGTFDERATFCIVPQPVVTQPPTAPPTQPPTAPPTQPPTAPPTQPPPRPQTCPAPIPPVDGAVGNPQSTWLVDDVVVYNCNPGFEIVGASTGFCLNTGVFDPPAPRCVAIVIATPTPRVVVPASVTCERLPPPENGQVLGPTSQQGWQVGQRLLFNCLPGYNLIGDEDVTCQADGNFDGVVPFCEPVASPTAVIQVVTCAQPQPPVNGIITNPQPTWNVGDVVNYDCNPSLELQGSASATCLGTGVFSNGPPSCAAVTVITTPGGCVVTAPINGRVEGGLTSAQTGQQVRFACDNSYTLVGDETRRCLPNGALSGEEAACTACVPQPPENGFLLPLGQRVWNFTDLISYGCSDGYRLEGFATAFCRLDGTILGETPQCTAEGSSASQRSFCTQPPPTNGFRIPELPEVGTVFQFACNPGFQLEGTFNMGICVDNGEYAIAAPTCIPS</sequence>
<dbReference type="PROSITE" id="PS01186">
    <property type="entry name" value="EGF_2"/>
    <property type="match status" value="1"/>
</dbReference>
<dbReference type="PANTHER" id="PTHR45656">
    <property type="entry name" value="PROTEIN CBR-CLEC-78"/>
    <property type="match status" value="1"/>
</dbReference>
<dbReference type="EMBL" id="CAWYQH010000119">
    <property type="protein sequence ID" value="CAK8691394.1"/>
    <property type="molecule type" value="Genomic_DNA"/>
</dbReference>
<feature type="disulfide bond" evidence="4">
    <location>
        <begin position="402"/>
        <end position="429"/>
    </location>
</feature>
<dbReference type="Gene3D" id="2.10.70.10">
    <property type="entry name" value="Complement Module, domain 1"/>
    <property type="match status" value="12"/>
</dbReference>
<feature type="disulfide bond" evidence="4">
    <location>
        <begin position="896"/>
        <end position="923"/>
    </location>
</feature>
<feature type="disulfide bond" evidence="4">
    <location>
        <begin position="500"/>
        <end position="543"/>
    </location>
</feature>
<feature type="domain" description="Sushi" evidence="6">
    <location>
        <begin position="595"/>
        <end position="654"/>
    </location>
</feature>
<feature type="domain" description="Sushi" evidence="6">
    <location>
        <begin position="223"/>
        <end position="284"/>
    </location>
</feature>
<evidence type="ECO:0000313" key="8">
    <source>
        <dbReference type="Proteomes" id="UP001642483"/>
    </source>
</evidence>
<feature type="disulfide bond" evidence="4">
    <location>
        <begin position="255"/>
        <end position="282"/>
    </location>
</feature>
<feature type="domain" description="Sushi" evidence="6">
    <location>
        <begin position="866"/>
        <end position="925"/>
    </location>
</feature>
<dbReference type="SUPFAM" id="SSF57535">
    <property type="entry name" value="Complement control module/SCR domain"/>
    <property type="match status" value="12"/>
</dbReference>
<feature type="compositionally biased region" description="Pro residues" evidence="5">
    <location>
        <begin position="567"/>
        <end position="603"/>
    </location>
</feature>
<dbReference type="Proteomes" id="UP001642483">
    <property type="component" value="Unassembled WGS sequence"/>
</dbReference>
<evidence type="ECO:0000313" key="7">
    <source>
        <dbReference type="EMBL" id="CAK8691394.1"/>
    </source>
</evidence>
<keyword evidence="8" id="KW-1185">Reference proteome</keyword>
<evidence type="ECO:0000256" key="3">
    <source>
        <dbReference type="ARBA" id="ARBA00023157"/>
    </source>
</evidence>
<dbReference type="InterPro" id="IPR000742">
    <property type="entry name" value="EGF"/>
</dbReference>
<dbReference type="InterPro" id="IPR035976">
    <property type="entry name" value="Sushi/SCR/CCP_sf"/>
</dbReference>
<feature type="disulfide bond" evidence="4">
    <location>
        <begin position="435"/>
        <end position="478"/>
    </location>
</feature>
<evidence type="ECO:0000256" key="1">
    <source>
        <dbReference type="ARBA" id="ARBA00022729"/>
    </source>
</evidence>
<feature type="domain" description="Sushi" evidence="6">
    <location>
        <begin position="498"/>
        <end position="558"/>
    </location>
</feature>
<comment type="caution">
    <text evidence="4">Lacks conserved residue(s) required for the propagation of feature annotation.</text>
</comment>
<evidence type="ECO:0000256" key="2">
    <source>
        <dbReference type="ARBA" id="ARBA00022737"/>
    </source>
</evidence>
<feature type="disulfide bond" evidence="4">
    <location>
        <begin position="529"/>
        <end position="556"/>
    </location>
</feature>
<dbReference type="PANTHER" id="PTHR45656:SF4">
    <property type="entry name" value="PROTEIN CBR-CLEC-78"/>
    <property type="match status" value="1"/>
</dbReference>
<keyword evidence="3 4" id="KW-1015">Disulfide bond</keyword>
<feature type="disulfide bond" evidence="4">
    <location>
        <begin position="335"/>
        <end position="362"/>
    </location>
</feature>
<name>A0ABP0GL89_CLALP</name>
<feature type="domain" description="Sushi" evidence="6">
    <location>
        <begin position="41"/>
        <end position="107"/>
    </location>
</feature>
<dbReference type="CDD" id="cd00033">
    <property type="entry name" value="CCP"/>
    <property type="match status" value="11"/>
</dbReference>
<proteinExistence type="predicted"/>
<feature type="disulfide bond" evidence="4">
    <location>
        <begin position="306"/>
        <end position="349"/>
    </location>
</feature>
<evidence type="ECO:0000256" key="5">
    <source>
        <dbReference type="SAM" id="MobiDB-lite"/>
    </source>
</evidence>
<dbReference type="Pfam" id="PF00084">
    <property type="entry name" value="Sushi"/>
    <property type="match status" value="10"/>
</dbReference>
<dbReference type="InterPro" id="IPR000436">
    <property type="entry name" value="Sushi_SCR_CCP_dom"/>
</dbReference>
<feature type="domain" description="Sushi" evidence="6">
    <location>
        <begin position="934"/>
        <end position="991"/>
    </location>
</feature>
<feature type="disulfide bond" evidence="4">
    <location>
        <begin position="625"/>
        <end position="652"/>
    </location>
</feature>
<feature type="disulfide bond" evidence="4">
    <location>
        <begin position="702"/>
        <end position="729"/>
    </location>
</feature>
<comment type="caution">
    <text evidence="7">The sequence shown here is derived from an EMBL/GenBank/DDBJ whole genome shotgun (WGS) entry which is preliminary data.</text>
</comment>
<dbReference type="PROSITE" id="PS50923">
    <property type="entry name" value="SUSHI"/>
    <property type="match status" value="11"/>
</dbReference>
<evidence type="ECO:0000256" key="4">
    <source>
        <dbReference type="PROSITE-ProRule" id="PRU00302"/>
    </source>
</evidence>
<keyword evidence="1" id="KW-0732">Signal</keyword>
<keyword evidence="4" id="KW-0768">Sushi</keyword>
<feature type="domain" description="Sushi" evidence="6">
    <location>
        <begin position="742"/>
        <end position="801"/>
    </location>
</feature>
<feature type="domain" description="Sushi" evidence="6">
    <location>
        <begin position="372"/>
        <end position="431"/>
    </location>
</feature>
<feature type="disulfide bond" evidence="4">
    <location>
        <begin position="772"/>
        <end position="799"/>
    </location>
</feature>
<dbReference type="SMART" id="SM00032">
    <property type="entry name" value="CCP"/>
    <property type="match status" value="12"/>
</dbReference>
<accession>A0ABP0GL89</accession>
<feature type="region of interest" description="Disordered" evidence="5">
    <location>
        <begin position="561"/>
        <end position="605"/>
    </location>
</feature>
<gene>
    <name evidence="7" type="ORF">CVLEPA_LOCUS23955</name>
</gene>
<feature type="domain" description="Sushi" evidence="6">
    <location>
        <begin position="304"/>
        <end position="364"/>
    </location>
</feature>
<evidence type="ECO:0000259" key="6">
    <source>
        <dbReference type="PROSITE" id="PS50923"/>
    </source>
</evidence>
<protein>
    <recommendedName>
        <fullName evidence="6">Sushi domain-containing protein</fullName>
    </recommendedName>
</protein>
<feature type="disulfide bond" evidence="4">
    <location>
        <begin position="464"/>
        <end position="491"/>
    </location>
</feature>
<keyword evidence="2" id="KW-0677">Repeat</keyword>
<organism evidence="7 8">
    <name type="scientific">Clavelina lepadiformis</name>
    <name type="common">Light-bulb sea squirt</name>
    <name type="synonym">Ascidia lepadiformis</name>
    <dbReference type="NCBI Taxonomy" id="159417"/>
    <lineage>
        <taxon>Eukaryota</taxon>
        <taxon>Metazoa</taxon>
        <taxon>Chordata</taxon>
        <taxon>Tunicata</taxon>
        <taxon>Ascidiacea</taxon>
        <taxon>Aplousobranchia</taxon>
        <taxon>Clavelinidae</taxon>
        <taxon>Clavelina</taxon>
    </lineage>
</organism>
<feature type="domain" description="Sushi" evidence="6">
    <location>
        <begin position="670"/>
        <end position="731"/>
    </location>
</feature>
<dbReference type="PROSITE" id="PS51257">
    <property type="entry name" value="PROKAR_LIPOPROTEIN"/>
    <property type="match status" value="1"/>
</dbReference>
<dbReference type="InterPro" id="IPR051277">
    <property type="entry name" value="SEZ6_CSMD_C4BPB_Regulators"/>
</dbReference>
<reference evidence="7 8" key="1">
    <citation type="submission" date="2024-02" db="EMBL/GenBank/DDBJ databases">
        <authorList>
            <person name="Daric V."/>
            <person name="Darras S."/>
        </authorList>
    </citation>
    <scope>NUCLEOTIDE SEQUENCE [LARGE SCALE GENOMIC DNA]</scope>
</reference>